<dbReference type="EMBL" id="PNXY01000004">
    <property type="protein sequence ID" value="PMS32400.1"/>
    <property type="molecule type" value="Genomic_DNA"/>
</dbReference>
<organism evidence="1 2">
    <name type="scientific">Paraburkholderia rhynchosiae</name>
    <dbReference type="NCBI Taxonomy" id="487049"/>
    <lineage>
        <taxon>Bacteria</taxon>
        <taxon>Pseudomonadati</taxon>
        <taxon>Pseudomonadota</taxon>
        <taxon>Betaproteobacteria</taxon>
        <taxon>Burkholderiales</taxon>
        <taxon>Burkholderiaceae</taxon>
        <taxon>Paraburkholderia</taxon>
    </lineage>
</organism>
<protein>
    <submittedName>
        <fullName evidence="1">Uncharacterized protein</fullName>
    </submittedName>
</protein>
<accession>A0ABX4V910</accession>
<sequence length="63" mass="7334">MEVLLKREHKWFISKSRTSSPEELQAGDKRNALCYALTVLFDYMGRRERIEEPVGGGHTRRSP</sequence>
<dbReference type="Proteomes" id="UP000235659">
    <property type="component" value="Unassembled WGS sequence"/>
</dbReference>
<proteinExistence type="predicted"/>
<evidence type="ECO:0000313" key="2">
    <source>
        <dbReference type="Proteomes" id="UP000235659"/>
    </source>
</evidence>
<evidence type="ECO:0000313" key="1">
    <source>
        <dbReference type="EMBL" id="PMS32400.1"/>
    </source>
</evidence>
<reference evidence="1 2" key="1">
    <citation type="submission" date="2018-01" db="EMBL/GenBank/DDBJ databases">
        <title>Whole genome analyses suggest that Burkholderia sensu lato contains two further novel genera in the rhizoxinica-symbiotica group Mycetohabitans gen. nov., and Trinickia gen. nov.: implications for the evolution of diazotrophy and nodulation in the Burkholderiaceae.</title>
        <authorList>
            <person name="Estrada-de los Santos P."/>
            <person name="Palmer M."/>
            <person name="Chavez-Ramirez B."/>
            <person name="Beukes C."/>
            <person name="Steenkamp E.T."/>
            <person name="Hirsch A.M."/>
            <person name="Manyaka P."/>
            <person name="Maluk M."/>
            <person name="Lafos M."/>
            <person name="Crook M."/>
            <person name="Gross E."/>
            <person name="Simon M.F."/>
            <person name="Bueno dos Reis Junior F."/>
            <person name="Poole P.S."/>
            <person name="Venter S.N."/>
            <person name="James E.K."/>
        </authorList>
    </citation>
    <scope>NUCLEOTIDE SEQUENCE [LARGE SCALE GENOMIC DNA]</scope>
    <source>
        <strain evidence="1 2">WSM 3937</strain>
    </source>
</reference>
<keyword evidence="2" id="KW-1185">Reference proteome</keyword>
<name>A0ABX4V910_9BURK</name>
<comment type="caution">
    <text evidence="1">The sequence shown here is derived from an EMBL/GenBank/DDBJ whole genome shotgun (WGS) entry which is preliminary data.</text>
</comment>
<gene>
    <name evidence="1" type="ORF">C0Z16_07300</name>
</gene>